<dbReference type="AlphaFoldDB" id="M2XTQ9"/>
<accession>M2XTQ9</accession>
<dbReference type="InterPro" id="IPR006626">
    <property type="entry name" value="PbH1"/>
</dbReference>
<dbReference type="InterPro" id="IPR011050">
    <property type="entry name" value="Pectin_lyase_fold/virulence"/>
</dbReference>
<gene>
    <name evidence="4" type="ORF">H074_03330</name>
</gene>
<keyword evidence="1" id="KW-0677">Repeat</keyword>
<evidence type="ECO:0000313" key="5">
    <source>
        <dbReference type="Proteomes" id="UP000054226"/>
    </source>
</evidence>
<evidence type="ECO:0000256" key="2">
    <source>
        <dbReference type="SAM" id="SignalP"/>
    </source>
</evidence>
<keyword evidence="2" id="KW-0732">Signal</keyword>
<dbReference type="InterPro" id="IPR039448">
    <property type="entry name" value="Beta_helix"/>
</dbReference>
<dbReference type="PROSITE" id="PS51257">
    <property type="entry name" value="PROKAR_LIPOPROTEIN"/>
    <property type="match status" value="1"/>
</dbReference>
<dbReference type="OrthoDB" id="339817at2"/>
<evidence type="ECO:0000256" key="1">
    <source>
        <dbReference type="ARBA" id="ARBA00022737"/>
    </source>
</evidence>
<dbReference type="Gene3D" id="2.160.20.10">
    <property type="entry name" value="Single-stranded right-handed beta-helix, Pectin lyase-like"/>
    <property type="match status" value="1"/>
</dbReference>
<dbReference type="Pfam" id="PF13229">
    <property type="entry name" value="Beta_helix"/>
    <property type="match status" value="1"/>
</dbReference>
<evidence type="ECO:0000259" key="3">
    <source>
        <dbReference type="Pfam" id="PF13229"/>
    </source>
</evidence>
<dbReference type="InterPro" id="IPR051550">
    <property type="entry name" value="SCF-Subunits/Alg-Epimerases"/>
</dbReference>
<dbReference type="PATRIC" id="fig|1284240.4.peg.670"/>
<proteinExistence type="predicted"/>
<protein>
    <recommendedName>
        <fullName evidence="3">Right handed beta helix domain-containing protein</fullName>
    </recommendedName>
</protein>
<dbReference type="SUPFAM" id="SSF51126">
    <property type="entry name" value="Pectin lyase-like"/>
    <property type="match status" value="1"/>
</dbReference>
<feature type="chain" id="PRO_5004029391" description="Right handed beta helix domain-containing protein" evidence="2">
    <location>
        <begin position="26"/>
        <end position="442"/>
    </location>
</feature>
<dbReference type="RefSeq" id="WP_007028608.1">
    <property type="nucleotide sequence ID" value="NZ_AOHO01000020.1"/>
</dbReference>
<feature type="signal peptide" evidence="2">
    <location>
        <begin position="1"/>
        <end position="25"/>
    </location>
</feature>
<dbReference type="PANTHER" id="PTHR22990">
    <property type="entry name" value="F-BOX ONLY PROTEIN"/>
    <property type="match status" value="1"/>
</dbReference>
<comment type="caution">
    <text evidence="4">The sequence shown here is derived from an EMBL/GenBank/DDBJ whole genome shotgun (WGS) entry which is preliminary data.</text>
</comment>
<dbReference type="SMART" id="SM00710">
    <property type="entry name" value="PbH1"/>
    <property type="match status" value="7"/>
</dbReference>
<reference evidence="4 5" key="1">
    <citation type="journal article" date="2013" name="Genome Announc.">
        <title>Draft Genome Sequence of Amycolatopsis decaplanina Strain DSM 44594T.</title>
        <authorList>
            <person name="Kaur N."/>
            <person name="Kumar S."/>
            <person name="Bala M."/>
            <person name="Raghava G.P."/>
            <person name="Mayilraj S."/>
        </authorList>
    </citation>
    <scope>NUCLEOTIDE SEQUENCE [LARGE SCALE GENOMIC DNA]</scope>
    <source>
        <strain evidence="4 5">DSM 44594</strain>
    </source>
</reference>
<feature type="domain" description="Right handed beta helix" evidence="3">
    <location>
        <begin position="98"/>
        <end position="241"/>
    </location>
</feature>
<dbReference type="InterPro" id="IPR012334">
    <property type="entry name" value="Pectin_lyas_fold"/>
</dbReference>
<sequence>MRFPAAVAILGLSAALLSGCGSPSAEGHRPDGTHVTIRVPADAPTISAAVSLAQPGDLVLVAPGEYHETVKVTTPQVTLRGEVREQVVIDGQLRRDNGVVVSAPGVAVENLTVRNNTQNGVLVTGSVKAAAGLPGSNRGYDTGDEPIHFLSSFLVSHVTATRNGLYGIYAFSAQNGMIEHSYTSGGADSGIYVGQCKPCRIVVRDNVAELNAVGYEATNAGGDLYVVGNRFSGNRVGLTTNSDHQEKLLPQQDSVVAGNLVAANRQAATPEQADGGWGIGIGIDGGSDNQVLRNRITGNVNAGLVLTATQDVPPRGNQIVGDVFAANGIDVGWTFPGATKGSGNCLNSGELRTIPDGLAASTACPVAATAASPAGTWPWPSPPSGIPFTEVAAPPTQPQLPNARTAGPTVVPPVPVFPDVARVQVPAASLLADRASVAVSDE</sequence>
<dbReference type="PANTHER" id="PTHR22990:SF15">
    <property type="entry name" value="F-BOX ONLY PROTEIN 10"/>
    <property type="match status" value="1"/>
</dbReference>
<evidence type="ECO:0000313" key="4">
    <source>
        <dbReference type="EMBL" id="EME64366.1"/>
    </source>
</evidence>
<dbReference type="EMBL" id="AOHO01000020">
    <property type="protein sequence ID" value="EME64366.1"/>
    <property type="molecule type" value="Genomic_DNA"/>
</dbReference>
<dbReference type="Proteomes" id="UP000054226">
    <property type="component" value="Unassembled WGS sequence"/>
</dbReference>
<keyword evidence="5" id="KW-1185">Reference proteome</keyword>
<name>M2XTQ9_9PSEU</name>
<organism evidence="4 5">
    <name type="scientific">Amycolatopsis decaplanina DSM 44594</name>
    <dbReference type="NCBI Taxonomy" id="1284240"/>
    <lineage>
        <taxon>Bacteria</taxon>
        <taxon>Bacillati</taxon>
        <taxon>Actinomycetota</taxon>
        <taxon>Actinomycetes</taxon>
        <taxon>Pseudonocardiales</taxon>
        <taxon>Pseudonocardiaceae</taxon>
        <taxon>Amycolatopsis</taxon>
    </lineage>
</organism>